<proteinExistence type="predicted"/>
<reference evidence="1" key="2">
    <citation type="submission" date="2023-01" db="EMBL/GenBank/DDBJ databases">
        <title>Draft genome sequence of Paraferrimonas sedimenticola strain NBRC 101628.</title>
        <authorList>
            <person name="Sun Q."/>
            <person name="Mori K."/>
        </authorList>
    </citation>
    <scope>NUCLEOTIDE SEQUENCE</scope>
    <source>
        <strain evidence="1">NBRC 101628</strain>
    </source>
</reference>
<reference evidence="1" key="1">
    <citation type="journal article" date="2014" name="Int. J. Syst. Evol. Microbiol.">
        <title>Complete genome sequence of Corynebacterium casei LMG S-19264T (=DSM 44701T), isolated from a smear-ripened cheese.</title>
        <authorList>
            <consortium name="US DOE Joint Genome Institute (JGI-PGF)"/>
            <person name="Walter F."/>
            <person name="Albersmeier A."/>
            <person name="Kalinowski J."/>
            <person name="Ruckert C."/>
        </authorList>
    </citation>
    <scope>NUCLEOTIDE SEQUENCE</scope>
    <source>
        <strain evidence="1">NBRC 101628</strain>
    </source>
</reference>
<protein>
    <submittedName>
        <fullName evidence="1">Uncharacterized protein</fullName>
    </submittedName>
</protein>
<dbReference type="AlphaFoldDB" id="A0AA37RWQ5"/>
<dbReference type="RefSeq" id="WP_095505429.1">
    <property type="nucleotide sequence ID" value="NZ_BSNC01000004.1"/>
</dbReference>
<dbReference type="Proteomes" id="UP001161422">
    <property type="component" value="Unassembled WGS sequence"/>
</dbReference>
<organism evidence="1 2">
    <name type="scientific">Paraferrimonas sedimenticola</name>
    <dbReference type="NCBI Taxonomy" id="375674"/>
    <lineage>
        <taxon>Bacteria</taxon>
        <taxon>Pseudomonadati</taxon>
        <taxon>Pseudomonadota</taxon>
        <taxon>Gammaproteobacteria</taxon>
        <taxon>Alteromonadales</taxon>
        <taxon>Ferrimonadaceae</taxon>
        <taxon>Paraferrimonas</taxon>
    </lineage>
</organism>
<evidence type="ECO:0000313" key="1">
    <source>
        <dbReference type="EMBL" id="GLP96122.1"/>
    </source>
</evidence>
<sequence length="137" mass="15597">MKKYLPLFLLAPMAQANYSTGMFTDRVDEVRQIIITSNDGKINFNNESDKQALHFKVLSNAAEQETVRITTDRAINEANTISESDVSYAIDREKLNGDTILLRPSDSYEYQLQSFLPFDRDTARAGYYEIVTTISLD</sequence>
<dbReference type="EMBL" id="BSNC01000004">
    <property type="protein sequence ID" value="GLP96122.1"/>
    <property type="molecule type" value="Genomic_DNA"/>
</dbReference>
<keyword evidence="2" id="KW-1185">Reference proteome</keyword>
<comment type="caution">
    <text evidence="1">The sequence shown here is derived from an EMBL/GenBank/DDBJ whole genome shotgun (WGS) entry which is preliminary data.</text>
</comment>
<evidence type="ECO:0000313" key="2">
    <source>
        <dbReference type="Proteomes" id="UP001161422"/>
    </source>
</evidence>
<gene>
    <name evidence="1" type="ORF">GCM10007895_14280</name>
</gene>
<accession>A0AA37RWQ5</accession>
<name>A0AA37RWQ5_9GAMM</name>